<organism evidence="1 2">
    <name type="scientific">Streptomyces luteogriseus</name>
    <dbReference type="NCBI Taxonomy" id="68233"/>
    <lineage>
        <taxon>Bacteria</taxon>
        <taxon>Bacillati</taxon>
        <taxon>Actinomycetota</taxon>
        <taxon>Actinomycetes</taxon>
        <taxon>Kitasatosporales</taxon>
        <taxon>Streptomycetaceae</taxon>
        <taxon>Streptomyces</taxon>
    </lineage>
</organism>
<accession>A0A7W7DJD6</accession>
<reference evidence="1 2" key="1">
    <citation type="submission" date="2020-08" db="EMBL/GenBank/DDBJ databases">
        <title>Sequencing the genomes of 1000 actinobacteria strains.</title>
        <authorList>
            <person name="Klenk H.-P."/>
        </authorList>
    </citation>
    <scope>NUCLEOTIDE SEQUENCE [LARGE SCALE GENOMIC DNA]</scope>
    <source>
        <strain evidence="1 2">DSM 40483</strain>
    </source>
</reference>
<comment type="caution">
    <text evidence="1">The sequence shown here is derived from an EMBL/GenBank/DDBJ whole genome shotgun (WGS) entry which is preliminary data.</text>
</comment>
<protein>
    <submittedName>
        <fullName evidence="1">Uncharacterized protein</fullName>
    </submittedName>
</protein>
<evidence type="ECO:0000313" key="2">
    <source>
        <dbReference type="Proteomes" id="UP000565089"/>
    </source>
</evidence>
<keyword evidence="2" id="KW-1185">Reference proteome</keyword>
<dbReference type="AlphaFoldDB" id="A0A7W7DJD6"/>
<dbReference type="Proteomes" id="UP000565089">
    <property type="component" value="Unassembled WGS sequence"/>
</dbReference>
<proteinExistence type="predicted"/>
<evidence type="ECO:0000313" key="1">
    <source>
        <dbReference type="EMBL" id="MBB4710760.1"/>
    </source>
</evidence>
<gene>
    <name evidence="1" type="ORF">BJ965_000642</name>
</gene>
<dbReference type="EMBL" id="JACHMS010000001">
    <property type="protein sequence ID" value="MBB4710760.1"/>
    <property type="molecule type" value="Genomic_DNA"/>
</dbReference>
<name>A0A7W7DJD6_9ACTN</name>
<sequence>MAGALLDGVREILARLLPRRRRRSNPRVVKRKMSNYKLKRIPHRNWPQPTRDPAEAVGIAPHCRAVSANKQRRPL</sequence>